<name>A0ABT4T8S6_9ACTN</name>
<feature type="signal peptide" evidence="2">
    <location>
        <begin position="1"/>
        <end position="22"/>
    </location>
</feature>
<organism evidence="3 4">
    <name type="scientific">Nonomuraea ferruginea</name>
    <dbReference type="NCBI Taxonomy" id="46174"/>
    <lineage>
        <taxon>Bacteria</taxon>
        <taxon>Bacillati</taxon>
        <taxon>Actinomycetota</taxon>
        <taxon>Actinomycetes</taxon>
        <taxon>Streptosporangiales</taxon>
        <taxon>Streptosporangiaceae</taxon>
        <taxon>Nonomuraea</taxon>
    </lineage>
</organism>
<gene>
    <name evidence="3" type="ORF">OUY24_35280</name>
</gene>
<comment type="caution">
    <text evidence="3">The sequence shown here is derived from an EMBL/GenBank/DDBJ whole genome shotgun (WGS) entry which is preliminary data.</text>
</comment>
<evidence type="ECO:0000256" key="2">
    <source>
        <dbReference type="SAM" id="SignalP"/>
    </source>
</evidence>
<protein>
    <recommendedName>
        <fullName evidence="5">Metalloprotease</fullName>
    </recommendedName>
</protein>
<dbReference type="EMBL" id="JAPNUD010000163">
    <property type="protein sequence ID" value="MDA0645917.1"/>
    <property type="molecule type" value="Genomic_DNA"/>
</dbReference>
<dbReference type="RefSeq" id="WP_271279403.1">
    <property type="nucleotide sequence ID" value="NZ_BAABFD010000002.1"/>
</dbReference>
<accession>A0ABT4T8S6</accession>
<dbReference type="Proteomes" id="UP001212498">
    <property type="component" value="Unassembled WGS sequence"/>
</dbReference>
<evidence type="ECO:0000313" key="4">
    <source>
        <dbReference type="Proteomes" id="UP001212498"/>
    </source>
</evidence>
<proteinExistence type="predicted"/>
<reference evidence="3 4" key="1">
    <citation type="submission" date="2022-11" db="EMBL/GenBank/DDBJ databases">
        <title>Nonomuraea corallina sp. nov., a new species of the genus Nonomuraea isolated from sea side sediment in Thai sea.</title>
        <authorList>
            <person name="Ngamcharungchit C."/>
            <person name="Matsumoto A."/>
            <person name="Suriyachadkun C."/>
            <person name="Panbangred W."/>
            <person name="Inahashi Y."/>
            <person name="Intra B."/>
        </authorList>
    </citation>
    <scope>NUCLEOTIDE SEQUENCE [LARGE SCALE GENOMIC DNA]</scope>
    <source>
        <strain evidence="3 4">DSM 43553</strain>
    </source>
</reference>
<feature type="chain" id="PRO_5046311749" description="Metalloprotease" evidence="2">
    <location>
        <begin position="23"/>
        <end position="246"/>
    </location>
</feature>
<keyword evidence="2" id="KW-0732">Signal</keyword>
<evidence type="ECO:0008006" key="5">
    <source>
        <dbReference type="Google" id="ProtNLM"/>
    </source>
</evidence>
<feature type="region of interest" description="Disordered" evidence="1">
    <location>
        <begin position="216"/>
        <end position="246"/>
    </location>
</feature>
<evidence type="ECO:0000313" key="3">
    <source>
        <dbReference type="EMBL" id="MDA0645917.1"/>
    </source>
</evidence>
<evidence type="ECO:0000256" key="1">
    <source>
        <dbReference type="SAM" id="MobiDB-lite"/>
    </source>
</evidence>
<keyword evidence="4" id="KW-1185">Reference proteome</keyword>
<sequence>MIIRLSAAVAAGVVLLSGAAHADPVKGAPELTHNALYKAAKLPKVSCGAAKGTTAASTRTYITKLVGCLNKAWKPAIKDFQPVKVEFRAKDDLQSCSSGMDLRESFSEVCGTVIKVRLADDWIRAKKDDKILSSLTRTWSGVVLGQTGIGRVWWALRNDGSEKVMNEQNRRYGLQSDCLQGVSVKSLGRTVKDWPAFLKSAQPKAYARFAKNDGKPANRAHWAGQGHKAGRPGACNTWKAPSAKVA</sequence>